<accession>C0CI38</accession>
<protein>
    <recommendedName>
        <fullName evidence="4">Sporulation protein YtfJ (Spore_YtfJ)</fullName>
    </recommendedName>
</protein>
<keyword evidence="3" id="KW-1185">Reference proteome</keyword>
<feature type="region of interest" description="Disordered" evidence="1">
    <location>
        <begin position="114"/>
        <end position="134"/>
    </location>
</feature>
<dbReference type="PIRSF" id="PIRSF021377">
    <property type="entry name" value="YtfJ"/>
    <property type="match status" value="1"/>
</dbReference>
<evidence type="ECO:0000256" key="1">
    <source>
        <dbReference type="SAM" id="MobiDB-lite"/>
    </source>
</evidence>
<dbReference type="InterPro" id="IPR014229">
    <property type="entry name" value="Spore_YtfJ"/>
</dbReference>
<comment type="caution">
    <text evidence="2">The sequence shown here is derived from an EMBL/GenBank/DDBJ whole genome shotgun (WGS) entry which is preliminary data.</text>
</comment>
<name>C0CI38_BLAHS</name>
<dbReference type="RefSeq" id="WP_005945753.1">
    <property type="nucleotide sequence ID" value="NZ_CP136423.1"/>
</dbReference>
<dbReference type="Proteomes" id="UP000003100">
    <property type="component" value="Unassembled WGS sequence"/>
</dbReference>
<dbReference type="AlphaFoldDB" id="C0CI38"/>
<evidence type="ECO:0000313" key="3">
    <source>
        <dbReference type="Proteomes" id="UP000003100"/>
    </source>
</evidence>
<organism evidence="2 3">
    <name type="scientific">Blautia hydrogenotrophica (strain DSM 10507 / JCM 14656 / S5a33)</name>
    <name type="common">Ruminococcus hydrogenotrophicus</name>
    <dbReference type="NCBI Taxonomy" id="476272"/>
    <lineage>
        <taxon>Bacteria</taxon>
        <taxon>Bacillati</taxon>
        <taxon>Bacillota</taxon>
        <taxon>Clostridia</taxon>
        <taxon>Lachnospirales</taxon>
        <taxon>Lachnospiraceae</taxon>
        <taxon>Blautia</taxon>
    </lineage>
</organism>
<dbReference type="eggNOG" id="COG3874">
    <property type="taxonomic scope" value="Bacteria"/>
</dbReference>
<dbReference type="PATRIC" id="fig|476272.21.peg.3507"/>
<reference evidence="2 3" key="2">
    <citation type="submission" date="2009-02" db="EMBL/GenBank/DDBJ databases">
        <title>Draft genome sequence of Blautia hydrogenotrophica DSM 10507 (Ruminococcus hydrogenotrophicus DSM 10507).</title>
        <authorList>
            <person name="Sudarsanam P."/>
            <person name="Ley R."/>
            <person name="Guruge J."/>
            <person name="Turnbaugh P.J."/>
            <person name="Mahowald M."/>
            <person name="Liep D."/>
            <person name="Gordon J."/>
        </authorList>
    </citation>
    <scope>NUCLEOTIDE SEQUENCE [LARGE SCALE GENOMIC DNA]</scope>
    <source>
        <strain evidence="3">DSM 10507 / JCM 14656 / S5a33</strain>
    </source>
</reference>
<dbReference type="EMBL" id="ACBZ01000017">
    <property type="protein sequence ID" value="EEG50626.1"/>
    <property type="molecule type" value="Genomic_DNA"/>
</dbReference>
<dbReference type="GeneID" id="86821747"/>
<evidence type="ECO:0000313" key="2">
    <source>
        <dbReference type="EMBL" id="EEG50626.1"/>
    </source>
</evidence>
<reference evidence="2 3" key="1">
    <citation type="submission" date="2009-01" db="EMBL/GenBank/DDBJ databases">
        <authorList>
            <person name="Fulton L."/>
            <person name="Clifton S."/>
            <person name="Fulton B."/>
            <person name="Xu J."/>
            <person name="Minx P."/>
            <person name="Pepin K.H."/>
            <person name="Johnson M."/>
            <person name="Bhonagiri V."/>
            <person name="Nash W.E."/>
            <person name="Mardis E.R."/>
            <person name="Wilson R.K."/>
        </authorList>
    </citation>
    <scope>NUCLEOTIDE SEQUENCE [LARGE SCALE GENOMIC DNA]</scope>
    <source>
        <strain evidence="3">DSM 10507 / JCM 14656 / S5a33</strain>
    </source>
</reference>
<proteinExistence type="predicted"/>
<gene>
    <name evidence="2" type="ORF">RUMHYD_00502</name>
</gene>
<dbReference type="PANTHER" id="PTHR39162:SF1">
    <property type="entry name" value="SPORULATION PROTEIN YTFJ"/>
    <property type="match status" value="1"/>
</dbReference>
<evidence type="ECO:0008006" key="4">
    <source>
        <dbReference type="Google" id="ProtNLM"/>
    </source>
</evidence>
<feature type="compositionally biased region" description="Basic and acidic residues" evidence="1">
    <location>
        <begin position="125"/>
        <end position="134"/>
    </location>
</feature>
<sequence>MSTENNFKETMKSLFQGMDSYVSAKTVVGDAIHIGDTIILPLVDVSFGVGAGAFTQEKKNNGGGGLGGKLTPCAVLVIQNGTTKLVNIKQQDGLTKVLDMVPDFVNKFTSGSSEEAAVKEPVFGTEKEECSSEE</sequence>
<dbReference type="HOGENOM" id="CLU_115880_1_0_9"/>
<dbReference type="PANTHER" id="PTHR39162">
    <property type="entry name" value="GLL3345 PROTEIN"/>
    <property type="match status" value="1"/>
</dbReference>
<dbReference type="Pfam" id="PF09579">
    <property type="entry name" value="Spore_YtfJ"/>
    <property type="match status" value="1"/>
</dbReference>